<proteinExistence type="predicted"/>
<name>A0A2D1U722_9SPHI</name>
<gene>
    <name evidence="2" type="ORF">CPT03_13325</name>
</gene>
<dbReference type="Pfam" id="PF03432">
    <property type="entry name" value="Relaxase"/>
    <property type="match status" value="1"/>
</dbReference>
<dbReference type="OrthoDB" id="915634at2"/>
<evidence type="ECO:0000313" key="2">
    <source>
        <dbReference type="EMBL" id="ATP57380.1"/>
    </source>
</evidence>
<dbReference type="Proteomes" id="UP000223749">
    <property type="component" value="Chromosome"/>
</dbReference>
<dbReference type="EMBL" id="CP024091">
    <property type="protein sequence ID" value="ATP57380.1"/>
    <property type="molecule type" value="Genomic_DNA"/>
</dbReference>
<organism evidence="2 3">
    <name type="scientific">Pedobacter ginsengisoli</name>
    <dbReference type="NCBI Taxonomy" id="363852"/>
    <lineage>
        <taxon>Bacteria</taxon>
        <taxon>Pseudomonadati</taxon>
        <taxon>Bacteroidota</taxon>
        <taxon>Sphingobacteriia</taxon>
        <taxon>Sphingobacteriales</taxon>
        <taxon>Sphingobacteriaceae</taxon>
        <taxon>Pedobacter</taxon>
    </lineage>
</organism>
<feature type="domain" description="MobA/VirD2-like nuclease" evidence="1">
    <location>
        <begin position="49"/>
        <end position="147"/>
    </location>
</feature>
<protein>
    <submittedName>
        <fullName evidence="2">Relaxase</fullName>
    </submittedName>
</protein>
<keyword evidence="3" id="KW-1185">Reference proteome</keyword>
<evidence type="ECO:0000259" key="1">
    <source>
        <dbReference type="Pfam" id="PF03432"/>
    </source>
</evidence>
<dbReference type="RefSeq" id="WP_099439304.1">
    <property type="nucleotide sequence ID" value="NZ_CP024091.1"/>
</dbReference>
<dbReference type="KEGG" id="pgs:CPT03_13325"/>
<dbReference type="InterPro" id="IPR005094">
    <property type="entry name" value="Endonuclease_MobA/VirD2"/>
</dbReference>
<accession>A0A2D1U722</accession>
<dbReference type="AlphaFoldDB" id="A0A2D1U722"/>
<sequence length="413" mass="45915">MVAHIKTIKSISSSFYYNERKLISGDATCMMAENYPCQLAELTQSDRLGMLEKMAALNPRTKVNGLHIFLNFDPANRLTPYSLKEIAKFYMHGIGFGNQPYLVYEHSDGAHPHLHILTTNIQADGRRINLYMKADRFQSLLKQIRTRFALTTSTAVKDSGLALYQAQLLKPTYGKSQTFSGIAGVLDRKLNEYLFSSFAELNAILGLYNIRAERGKEGSKLFKNRGLIYRLLDGAGNRIGVPVKASSFPFNPGLNKLEERFKRNVPLKLGLEGRIIYEIERILNNPQICDTAAFSASLKTKGIDVVIKDDPKGELQDMIYVDHLNTCAFQGAALGSAYGAKGILSRLGDNGYPALEFEKGQGLHAGELDDGLPGAGVSAAINLSQIRSEQDRPVIPVVKTQRKGQRRKYRVKH</sequence>
<evidence type="ECO:0000313" key="3">
    <source>
        <dbReference type="Proteomes" id="UP000223749"/>
    </source>
</evidence>
<reference evidence="2 3" key="1">
    <citation type="submission" date="2017-10" db="EMBL/GenBank/DDBJ databases">
        <title>Whole genome of Pedobacter ginsengisoli T01R-27 isolated from tomato rhizosphere.</title>
        <authorList>
            <person name="Weon H.-Y."/>
            <person name="Lee S.A."/>
            <person name="Sang M.K."/>
            <person name="Song J."/>
        </authorList>
    </citation>
    <scope>NUCLEOTIDE SEQUENCE [LARGE SCALE GENOMIC DNA]</scope>
    <source>
        <strain evidence="2 3">T01R-27</strain>
    </source>
</reference>